<gene>
    <name evidence="2" type="ORF">SAMN05216561_13022</name>
</gene>
<dbReference type="EMBL" id="FOQG01000030">
    <property type="protein sequence ID" value="SFJ42609.1"/>
    <property type="molecule type" value="Genomic_DNA"/>
</dbReference>
<accession>A0A1I3RAB1</accession>
<dbReference type="STRING" id="1005945.SAMN05216561_13022"/>
<feature type="compositionally biased region" description="Basic and acidic residues" evidence="1">
    <location>
        <begin position="321"/>
        <end position="331"/>
    </location>
</feature>
<sequence>MNTPTTVGAFVVGLAGVFGATYGIGNAVGPVGSPPASHATGGHMTGQSTETDAHAAHGDTTEPADTREIPGGLMVSQGGYTLDLQTDTAQPGNGRLVEFTVTGPDGEAVTEYEEEHGKELHLIAVRRDFTGFQHVHPRRDRQGIWSVPLDMRPGQWRLFADFTPARNEGLTLGADLQVPGNVETSPETPETRTARVDDYTVTLAGTLTPGSDAELTLSVSQDGEPVTNLQPYLGAYGHLVALREGDLAYLHVHPDGAPGDGRTEPGPEVVFYAAVPSDGGYHLYLNFKHDGVVHTAAFNVATGDQAHDAASPAPETNTGDGSEHEDNEHGH</sequence>
<dbReference type="RefSeq" id="WP_091117525.1">
    <property type="nucleotide sequence ID" value="NZ_BKAF01000042.1"/>
</dbReference>
<evidence type="ECO:0000313" key="3">
    <source>
        <dbReference type="Proteomes" id="UP000198649"/>
    </source>
</evidence>
<keyword evidence="3" id="KW-1185">Reference proteome</keyword>
<organism evidence="2 3">
    <name type="scientific">Nocardioides psychrotolerans</name>
    <dbReference type="NCBI Taxonomy" id="1005945"/>
    <lineage>
        <taxon>Bacteria</taxon>
        <taxon>Bacillati</taxon>
        <taxon>Actinomycetota</taxon>
        <taxon>Actinomycetes</taxon>
        <taxon>Propionibacteriales</taxon>
        <taxon>Nocardioidaceae</taxon>
        <taxon>Nocardioides</taxon>
    </lineage>
</organism>
<evidence type="ECO:0000256" key="1">
    <source>
        <dbReference type="SAM" id="MobiDB-lite"/>
    </source>
</evidence>
<feature type="region of interest" description="Disordered" evidence="1">
    <location>
        <begin position="33"/>
        <end position="70"/>
    </location>
</feature>
<proteinExistence type="predicted"/>
<reference evidence="2 3" key="1">
    <citation type="submission" date="2016-10" db="EMBL/GenBank/DDBJ databases">
        <authorList>
            <person name="de Groot N.N."/>
        </authorList>
    </citation>
    <scope>NUCLEOTIDE SEQUENCE [LARGE SCALE GENOMIC DNA]</scope>
    <source>
        <strain evidence="2 3">CGMCC 1.11156</strain>
    </source>
</reference>
<feature type="region of interest" description="Disordered" evidence="1">
    <location>
        <begin position="305"/>
        <end position="331"/>
    </location>
</feature>
<evidence type="ECO:0000313" key="2">
    <source>
        <dbReference type="EMBL" id="SFJ42609.1"/>
    </source>
</evidence>
<dbReference type="Proteomes" id="UP000198649">
    <property type="component" value="Unassembled WGS sequence"/>
</dbReference>
<evidence type="ECO:0008006" key="4">
    <source>
        <dbReference type="Google" id="ProtNLM"/>
    </source>
</evidence>
<dbReference type="AlphaFoldDB" id="A0A1I3RAB1"/>
<name>A0A1I3RAB1_9ACTN</name>
<protein>
    <recommendedName>
        <fullName evidence="4">Heavy-metal-associated domain-containing protein</fullName>
    </recommendedName>
</protein>
<feature type="compositionally biased region" description="Basic and acidic residues" evidence="1">
    <location>
        <begin position="51"/>
        <end position="68"/>
    </location>
</feature>
<dbReference type="OrthoDB" id="128043at2"/>